<dbReference type="EMBL" id="LXND01000068">
    <property type="protein sequence ID" value="OAD63546.1"/>
    <property type="molecule type" value="Genomic_DNA"/>
</dbReference>
<evidence type="ECO:0000313" key="2">
    <source>
        <dbReference type="EMBL" id="OAD63546.1"/>
    </source>
</evidence>
<feature type="transmembrane region" description="Helical" evidence="1">
    <location>
        <begin position="12"/>
        <end position="35"/>
    </location>
</feature>
<protein>
    <recommendedName>
        <fullName evidence="4">ABC transporter permease</fullName>
    </recommendedName>
</protein>
<feature type="transmembrane region" description="Helical" evidence="1">
    <location>
        <begin position="61"/>
        <end position="78"/>
    </location>
</feature>
<keyword evidence="3" id="KW-1185">Reference proteome</keyword>
<feature type="transmembrane region" description="Helical" evidence="1">
    <location>
        <begin position="161"/>
        <end position="187"/>
    </location>
</feature>
<feature type="transmembrane region" description="Helical" evidence="1">
    <location>
        <begin position="233"/>
        <end position="253"/>
    </location>
</feature>
<comment type="caution">
    <text evidence="2">The sequence shown here is derived from an EMBL/GenBank/DDBJ whole genome shotgun (WGS) entry which is preliminary data.</text>
</comment>
<keyword evidence="1" id="KW-0812">Transmembrane</keyword>
<name>A0ABX2UEA7_9LACO</name>
<proteinExistence type="predicted"/>
<keyword evidence="1" id="KW-1133">Transmembrane helix</keyword>
<gene>
    <name evidence="2" type="ORF">A7K95_09030</name>
</gene>
<reference evidence="2 3" key="1">
    <citation type="submission" date="2016-05" db="EMBL/GenBank/DDBJ databases">
        <title>Draft genome sequence of Pediococcus parvulus 2.6, a probiotic beta-glucan producer strain.</title>
        <authorList>
            <person name="Mohedano M.L."/>
            <person name="Perez-Ramos A."/>
            <person name="Duenas M.T."/>
            <person name="Lamontanara A."/>
            <person name="Orru L."/>
            <person name="Spano G."/>
            <person name="Capozzi V."/>
            <person name="Lopez P."/>
        </authorList>
    </citation>
    <scope>NUCLEOTIDE SEQUENCE [LARGE SCALE GENOMIC DNA]</scope>
    <source>
        <strain evidence="2 3">2.6</strain>
    </source>
</reference>
<keyword evidence="1" id="KW-0472">Membrane</keyword>
<evidence type="ECO:0000256" key="1">
    <source>
        <dbReference type="SAM" id="Phobius"/>
    </source>
</evidence>
<dbReference type="Proteomes" id="UP000077280">
    <property type="component" value="Unassembled WGS sequence"/>
</dbReference>
<dbReference type="RefSeq" id="WP_068807547.1">
    <property type="nucleotide sequence ID" value="NZ_LXND01000068.1"/>
</dbReference>
<evidence type="ECO:0008006" key="4">
    <source>
        <dbReference type="Google" id="ProtNLM"/>
    </source>
</evidence>
<evidence type="ECO:0000313" key="3">
    <source>
        <dbReference type="Proteomes" id="UP000077280"/>
    </source>
</evidence>
<feature type="transmembrane region" description="Helical" evidence="1">
    <location>
        <begin position="99"/>
        <end position="121"/>
    </location>
</feature>
<organism evidence="2 3">
    <name type="scientific">Pediococcus parvulus</name>
    <dbReference type="NCBI Taxonomy" id="54062"/>
    <lineage>
        <taxon>Bacteria</taxon>
        <taxon>Bacillati</taxon>
        <taxon>Bacillota</taxon>
        <taxon>Bacilli</taxon>
        <taxon>Lactobacillales</taxon>
        <taxon>Lactobacillaceae</taxon>
        <taxon>Pediococcus</taxon>
    </lineage>
</organism>
<feature type="transmembrane region" description="Helical" evidence="1">
    <location>
        <begin position="194"/>
        <end position="213"/>
    </location>
</feature>
<sequence length="262" mass="29646">MLGKIELIRLLKWLGFYVALAIGLGIIILQAVTIYPDNANFINNAYLHLTGFDDTGVGTNLYYLVLPIMSGLAASSVYSEDLHGNLLKFILRRVNFKQYIRKTLGTGFIVGGIVGALPLLLEGGYFFTKYSTAKLPTSPDLILIDRDGWGYHWFMSSPMSYWLFSILITFAFSGLFSMIGIVSSFYVKKKTVEMAVPFIFTMMTFFVANFSGWDPISIPYILPPAFSNYYKNGQYYLLFWFVVGMLAVFVAAYHKELQDELD</sequence>
<accession>A0ABX2UEA7</accession>